<dbReference type="AlphaFoldDB" id="A0AAV4RJP2"/>
<dbReference type="Proteomes" id="UP001054945">
    <property type="component" value="Unassembled WGS sequence"/>
</dbReference>
<organism evidence="1 2">
    <name type="scientific">Caerostris extrusa</name>
    <name type="common">Bark spider</name>
    <name type="synonym">Caerostris bankana</name>
    <dbReference type="NCBI Taxonomy" id="172846"/>
    <lineage>
        <taxon>Eukaryota</taxon>
        <taxon>Metazoa</taxon>
        <taxon>Ecdysozoa</taxon>
        <taxon>Arthropoda</taxon>
        <taxon>Chelicerata</taxon>
        <taxon>Arachnida</taxon>
        <taxon>Araneae</taxon>
        <taxon>Araneomorphae</taxon>
        <taxon>Entelegynae</taxon>
        <taxon>Araneoidea</taxon>
        <taxon>Araneidae</taxon>
        <taxon>Caerostris</taxon>
    </lineage>
</organism>
<proteinExistence type="predicted"/>
<protein>
    <submittedName>
        <fullName evidence="1">Uncharacterized protein</fullName>
    </submittedName>
</protein>
<name>A0AAV4RJP2_CAEEX</name>
<evidence type="ECO:0000313" key="2">
    <source>
        <dbReference type="Proteomes" id="UP001054945"/>
    </source>
</evidence>
<gene>
    <name evidence="1" type="ORF">CEXT_120001</name>
</gene>
<dbReference type="EMBL" id="BPLR01007953">
    <property type="protein sequence ID" value="GIY20976.1"/>
    <property type="molecule type" value="Genomic_DNA"/>
</dbReference>
<reference evidence="1 2" key="1">
    <citation type="submission" date="2021-06" db="EMBL/GenBank/DDBJ databases">
        <title>Caerostris extrusa draft genome.</title>
        <authorList>
            <person name="Kono N."/>
            <person name="Arakawa K."/>
        </authorList>
    </citation>
    <scope>NUCLEOTIDE SEQUENCE [LARGE SCALE GENOMIC DNA]</scope>
</reference>
<keyword evidence="2" id="KW-1185">Reference proteome</keyword>
<comment type="caution">
    <text evidence="1">The sequence shown here is derived from an EMBL/GenBank/DDBJ whole genome shotgun (WGS) entry which is preliminary data.</text>
</comment>
<accession>A0AAV4RJP2</accession>
<evidence type="ECO:0000313" key="1">
    <source>
        <dbReference type="EMBL" id="GIY20976.1"/>
    </source>
</evidence>
<sequence length="79" mass="9063">MNCDNHLHGDDSSCSRRISFTFARYLDGVESGQLPMNTVADEQQQQQEDMDMESVVIDCRDRVLDKICFENIMSNTQLS</sequence>